<sequence length="56" mass="6235">MIRIDGQDIQEATWKVFASALVLCHRILQVLLLSGSPYITCTHYLGISALAQYEAL</sequence>
<reference evidence="1 2" key="1">
    <citation type="submission" date="2023-10" db="EMBL/GenBank/DDBJ databases">
        <title>Chromosome-scale genome assembly provides insights into flower coloration mechanisms of Canna indica.</title>
        <authorList>
            <person name="Li C."/>
        </authorList>
    </citation>
    <scope>NUCLEOTIDE SEQUENCE [LARGE SCALE GENOMIC DNA]</scope>
    <source>
        <tissue evidence="1">Flower</tissue>
    </source>
</reference>
<proteinExistence type="predicted"/>
<name>A0AAQ3JQH2_9LILI</name>
<protein>
    <submittedName>
        <fullName evidence="1">Uncharacterized protein</fullName>
    </submittedName>
</protein>
<dbReference type="AlphaFoldDB" id="A0AAQ3JQH2"/>
<dbReference type="EMBL" id="CP136890">
    <property type="protein sequence ID" value="WOK92720.1"/>
    <property type="molecule type" value="Genomic_DNA"/>
</dbReference>
<evidence type="ECO:0000313" key="1">
    <source>
        <dbReference type="EMBL" id="WOK92720.1"/>
    </source>
</evidence>
<dbReference type="Proteomes" id="UP001327560">
    <property type="component" value="Chromosome 1"/>
</dbReference>
<gene>
    <name evidence="1" type="ORF">Cni_G01411</name>
</gene>
<keyword evidence="2" id="KW-1185">Reference proteome</keyword>
<organism evidence="1 2">
    <name type="scientific">Canna indica</name>
    <name type="common">Indian-shot</name>
    <dbReference type="NCBI Taxonomy" id="4628"/>
    <lineage>
        <taxon>Eukaryota</taxon>
        <taxon>Viridiplantae</taxon>
        <taxon>Streptophyta</taxon>
        <taxon>Embryophyta</taxon>
        <taxon>Tracheophyta</taxon>
        <taxon>Spermatophyta</taxon>
        <taxon>Magnoliopsida</taxon>
        <taxon>Liliopsida</taxon>
        <taxon>Zingiberales</taxon>
        <taxon>Cannaceae</taxon>
        <taxon>Canna</taxon>
    </lineage>
</organism>
<evidence type="ECO:0000313" key="2">
    <source>
        <dbReference type="Proteomes" id="UP001327560"/>
    </source>
</evidence>
<accession>A0AAQ3JQH2</accession>